<proteinExistence type="predicted"/>
<organism evidence="2">
    <name type="scientific">freshwater metagenome</name>
    <dbReference type="NCBI Taxonomy" id="449393"/>
    <lineage>
        <taxon>unclassified sequences</taxon>
        <taxon>metagenomes</taxon>
        <taxon>ecological metagenomes</taxon>
    </lineage>
</organism>
<evidence type="ECO:0000313" key="5">
    <source>
        <dbReference type="EMBL" id="CAB5040472.1"/>
    </source>
</evidence>
<dbReference type="InterPro" id="IPR001466">
    <property type="entry name" value="Beta-lactam-related"/>
</dbReference>
<dbReference type="Pfam" id="PF00144">
    <property type="entry name" value="Beta-lactamase"/>
    <property type="match status" value="1"/>
</dbReference>
<sequence length="394" mass="43020">MSSHVGGFVADGFEKIKKSFQEIITQAPESGAALSIWHRGINIVNLWGGLANRDTNATWNEDTKVVVFSSTKGLMSLALAQLFQAKKFSYDDLVIKYWPEYQGAGKEKTTIGQLVSHQAGVPFFADDINPEQVINWDYMVSKIEHEAPTWEPGSAYAYHAITHGWLTGELIRRVTGMSPGQYLAKEISSPLKADTWLSLPSELESKVAPSYAHADLISFFVDLQEQNTDAGNFLIRSLTLGHAFSMNLVGKNEGFNSRAVHAAEISGAGGISTAHGISKIWSSVVHETDGIRLLSDETVQYVTKVQSEGKPFTDLEPPYSKFGMGFQLDSAARGYLTQSSFGHDGAGGQCAFADPEHKIGFAFVTSEMRGGVVEDDRATRLIGDLRSILEDSQS</sequence>
<evidence type="ECO:0000313" key="3">
    <source>
        <dbReference type="EMBL" id="CAB4774520.1"/>
    </source>
</evidence>
<evidence type="ECO:0000313" key="6">
    <source>
        <dbReference type="EMBL" id="CAB5071224.1"/>
    </source>
</evidence>
<feature type="domain" description="Beta-lactamase-related" evidence="1">
    <location>
        <begin position="20"/>
        <end position="380"/>
    </location>
</feature>
<dbReference type="AlphaFoldDB" id="A0A6J6R356"/>
<dbReference type="EMBL" id="CAFBQC010000009">
    <property type="protein sequence ID" value="CAB5040472.1"/>
    <property type="molecule type" value="Genomic_DNA"/>
</dbReference>
<evidence type="ECO:0000313" key="2">
    <source>
        <dbReference type="EMBL" id="CAB4718330.1"/>
    </source>
</evidence>
<reference evidence="2" key="1">
    <citation type="submission" date="2020-05" db="EMBL/GenBank/DDBJ databases">
        <authorList>
            <person name="Chiriac C."/>
            <person name="Salcher M."/>
            <person name="Ghai R."/>
            <person name="Kavagutti S V."/>
        </authorList>
    </citation>
    <scope>NUCLEOTIDE SEQUENCE</scope>
</reference>
<dbReference type="PANTHER" id="PTHR43319">
    <property type="entry name" value="BETA-LACTAMASE-RELATED"/>
    <property type="match status" value="1"/>
</dbReference>
<accession>A0A6J6R356</accession>
<dbReference type="InterPro" id="IPR052907">
    <property type="entry name" value="Beta-lactamase/esterase"/>
</dbReference>
<evidence type="ECO:0000313" key="4">
    <source>
        <dbReference type="EMBL" id="CAB4839085.1"/>
    </source>
</evidence>
<gene>
    <name evidence="2" type="ORF">UFOPK2662_00528</name>
    <name evidence="3" type="ORF">UFOPK2942_00277</name>
    <name evidence="4" type="ORF">UFOPK3232_01226</name>
    <name evidence="5" type="ORF">UFOPK4242_00336</name>
    <name evidence="6" type="ORF">UFOPK4382_00122</name>
</gene>
<evidence type="ECO:0000259" key="1">
    <source>
        <dbReference type="Pfam" id="PF00144"/>
    </source>
</evidence>
<dbReference type="InterPro" id="IPR012338">
    <property type="entry name" value="Beta-lactam/transpept-like"/>
</dbReference>
<dbReference type="EMBL" id="CAFARE010000063">
    <property type="protein sequence ID" value="CAB4839085.1"/>
    <property type="molecule type" value="Genomic_DNA"/>
</dbReference>
<dbReference type="SUPFAM" id="SSF56601">
    <property type="entry name" value="beta-lactamase/transpeptidase-like"/>
    <property type="match status" value="1"/>
</dbReference>
<protein>
    <submittedName>
        <fullName evidence="2">Unannotated protein</fullName>
    </submittedName>
</protein>
<dbReference type="Gene3D" id="3.40.710.10">
    <property type="entry name" value="DD-peptidase/beta-lactamase superfamily"/>
    <property type="match status" value="1"/>
</dbReference>
<name>A0A6J6R356_9ZZZZ</name>
<dbReference type="EMBL" id="CAEZYI010000021">
    <property type="protein sequence ID" value="CAB4718330.1"/>
    <property type="molecule type" value="Genomic_DNA"/>
</dbReference>
<dbReference type="EMBL" id="CAFBRA010000003">
    <property type="protein sequence ID" value="CAB5071224.1"/>
    <property type="molecule type" value="Genomic_DNA"/>
</dbReference>
<dbReference type="PANTHER" id="PTHR43319:SF3">
    <property type="entry name" value="BETA-LACTAMASE-RELATED DOMAIN-CONTAINING PROTEIN"/>
    <property type="match status" value="1"/>
</dbReference>
<dbReference type="EMBL" id="CAFAAA010000004">
    <property type="protein sequence ID" value="CAB4774520.1"/>
    <property type="molecule type" value="Genomic_DNA"/>
</dbReference>